<dbReference type="RefSeq" id="WP_064718451.1">
    <property type="nucleotide sequence ID" value="NZ_LXEV01000007.1"/>
</dbReference>
<dbReference type="PANTHER" id="PTHR38102:SF2">
    <property type="entry name" value="PERIPLASMIC PROTEIN CPXP"/>
    <property type="match status" value="1"/>
</dbReference>
<dbReference type="PANTHER" id="PTHR38102">
    <property type="entry name" value="PERIPLASMIC CHAPERONE SPY"/>
    <property type="match status" value="1"/>
</dbReference>
<comment type="subcellular location">
    <subcellularLocation>
        <location evidence="1">Periplasm</location>
    </subcellularLocation>
</comment>
<dbReference type="NCBIfam" id="NF007687">
    <property type="entry name" value="PRK10363.1"/>
    <property type="match status" value="1"/>
</dbReference>
<reference evidence="6 7" key="1">
    <citation type="submission" date="2016-04" db="EMBL/GenBank/DDBJ databases">
        <title>ATOL: Assembling a taxonomically balanced genome-scale reconstruction of the evolutionary history of the Enterobacteriaceae.</title>
        <authorList>
            <person name="Plunkett G.III."/>
            <person name="Neeno-Eckwall E.C."/>
            <person name="Glasner J.D."/>
            <person name="Perna N.T."/>
        </authorList>
    </citation>
    <scope>NUCLEOTIDE SEQUENCE [LARGE SCALE GENOMIC DNA]</scope>
    <source>
        <strain evidence="6 7">ATCC 700826</strain>
    </source>
</reference>
<dbReference type="InterPro" id="IPR012899">
    <property type="entry name" value="LTXXQ"/>
</dbReference>
<gene>
    <name evidence="6" type="ORF">M997_0402</name>
</gene>
<evidence type="ECO:0000256" key="5">
    <source>
        <dbReference type="SAM" id="SignalP"/>
    </source>
</evidence>
<evidence type="ECO:0000256" key="2">
    <source>
        <dbReference type="ARBA" id="ARBA00008441"/>
    </source>
</evidence>
<sequence>MRKVAMVALASMFLVAPTMVLAETANTNPSAEQQYNGNYHCGYNGNGMHDGRDYRGHHGQRGHMMNRNFDESHMFYGITLTEQQRTQMRDLMRQHHQDRYNNANFRQHRENMHKLVTASQFDEAAVRAQVQNMDQQAIERHVEMAKVHNQMYQLLTPEQKTQLEKNYQQRMSSFDGSNKQ</sequence>
<name>A0AAJ3LV42_PROHU</name>
<dbReference type="EMBL" id="LXEV01000007">
    <property type="protein sequence ID" value="OAT50317.1"/>
    <property type="molecule type" value="Genomic_DNA"/>
</dbReference>
<keyword evidence="7" id="KW-1185">Reference proteome</keyword>
<keyword evidence="4" id="KW-0574">Periplasm</keyword>
<accession>A0AAJ3LV42</accession>
<dbReference type="GO" id="GO:0030288">
    <property type="term" value="C:outer membrane-bounded periplasmic space"/>
    <property type="evidence" value="ECO:0007669"/>
    <property type="project" value="TreeGrafter"/>
</dbReference>
<evidence type="ECO:0000256" key="4">
    <source>
        <dbReference type="ARBA" id="ARBA00022764"/>
    </source>
</evidence>
<evidence type="ECO:0000256" key="3">
    <source>
        <dbReference type="ARBA" id="ARBA00022729"/>
    </source>
</evidence>
<dbReference type="GO" id="GO:0051082">
    <property type="term" value="F:unfolded protein binding"/>
    <property type="evidence" value="ECO:0007669"/>
    <property type="project" value="TreeGrafter"/>
</dbReference>
<keyword evidence="3 5" id="KW-0732">Signal</keyword>
<comment type="similarity">
    <text evidence="2">Belongs to the CpxP/Spy family.</text>
</comment>
<protein>
    <submittedName>
        <fullName evidence="6">P pilus assembly/Cpx signaling pathway periplasmic inhibitor/zinc resistance-associated protein</fullName>
    </submittedName>
</protein>
<dbReference type="Pfam" id="PF07813">
    <property type="entry name" value="LTXXQ"/>
    <property type="match status" value="1"/>
</dbReference>
<feature type="chain" id="PRO_5042589846" evidence="5">
    <location>
        <begin position="23"/>
        <end position="180"/>
    </location>
</feature>
<organism evidence="6 7">
    <name type="scientific">Proteus hauseri ATCC 700826</name>
    <dbReference type="NCBI Taxonomy" id="1354271"/>
    <lineage>
        <taxon>Bacteria</taxon>
        <taxon>Pseudomonadati</taxon>
        <taxon>Pseudomonadota</taxon>
        <taxon>Gammaproteobacteria</taxon>
        <taxon>Enterobacterales</taxon>
        <taxon>Morganellaceae</taxon>
        <taxon>Proteus</taxon>
    </lineage>
</organism>
<proteinExistence type="inferred from homology"/>
<comment type="caution">
    <text evidence="6">The sequence shown here is derived from an EMBL/GenBank/DDBJ whole genome shotgun (WGS) entry which is preliminary data.</text>
</comment>
<dbReference type="PIRSF" id="PIRSF034445">
    <property type="entry name" value="CpxP_Spy"/>
    <property type="match status" value="1"/>
</dbReference>
<evidence type="ECO:0000313" key="7">
    <source>
        <dbReference type="Proteomes" id="UP000078250"/>
    </source>
</evidence>
<dbReference type="Gene3D" id="1.20.120.1490">
    <property type="match status" value="1"/>
</dbReference>
<dbReference type="InterPro" id="IPR052211">
    <property type="entry name" value="Cpx_auxiliary_protein"/>
</dbReference>
<dbReference type="AlphaFoldDB" id="A0AAJ3LV42"/>
<evidence type="ECO:0000256" key="1">
    <source>
        <dbReference type="ARBA" id="ARBA00004418"/>
    </source>
</evidence>
<evidence type="ECO:0000313" key="6">
    <source>
        <dbReference type="EMBL" id="OAT50317.1"/>
    </source>
</evidence>
<dbReference type="Proteomes" id="UP000078250">
    <property type="component" value="Unassembled WGS sequence"/>
</dbReference>
<feature type="signal peptide" evidence="5">
    <location>
        <begin position="1"/>
        <end position="22"/>
    </location>
</feature>
<dbReference type="CDD" id="cd09916">
    <property type="entry name" value="CpxP_like"/>
    <property type="match status" value="1"/>
</dbReference>